<evidence type="ECO:0000256" key="7">
    <source>
        <dbReference type="ARBA" id="ARBA00022801"/>
    </source>
</evidence>
<evidence type="ECO:0000256" key="10">
    <source>
        <dbReference type="ARBA" id="ARBA00023204"/>
    </source>
</evidence>
<evidence type="ECO:0000256" key="1">
    <source>
        <dbReference type="ARBA" id="ARBA00001668"/>
    </source>
</evidence>
<dbReference type="SMART" id="SM01232">
    <property type="entry name" value="H2TH"/>
    <property type="match status" value="1"/>
</dbReference>
<dbReference type="GO" id="GO:0016829">
    <property type="term" value="F:lyase activity"/>
    <property type="evidence" value="ECO:0007669"/>
    <property type="project" value="UniProtKB-KW"/>
</dbReference>
<evidence type="ECO:0000256" key="3">
    <source>
        <dbReference type="ARBA" id="ARBA00009409"/>
    </source>
</evidence>
<evidence type="ECO:0000256" key="2">
    <source>
        <dbReference type="ARBA" id="ARBA00001947"/>
    </source>
</evidence>
<keyword evidence="4" id="KW-0479">Metal-binding</keyword>
<dbReference type="Pfam" id="PF01149">
    <property type="entry name" value="Fapy_DNA_glyco"/>
    <property type="match status" value="1"/>
</dbReference>
<dbReference type="InterPro" id="IPR015886">
    <property type="entry name" value="H2TH_FPG"/>
</dbReference>
<dbReference type="GO" id="GO:0008534">
    <property type="term" value="F:oxidized purine nucleobase lesion DNA N-glycosylase activity"/>
    <property type="evidence" value="ECO:0007669"/>
    <property type="project" value="UniProtKB-EC"/>
</dbReference>
<dbReference type="Pfam" id="PF06827">
    <property type="entry name" value="zf-FPG_IleRS"/>
    <property type="match status" value="1"/>
</dbReference>
<dbReference type="AlphaFoldDB" id="A0A0G9MY25"/>
<dbReference type="GO" id="GO:0003684">
    <property type="term" value="F:damaged DNA binding"/>
    <property type="evidence" value="ECO:0007669"/>
    <property type="project" value="InterPro"/>
</dbReference>
<dbReference type="PROSITE" id="PS51068">
    <property type="entry name" value="FPG_CAT"/>
    <property type="match status" value="1"/>
</dbReference>
<dbReference type="PROSITE" id="PS51066">
    <property type="entry name" value="ZF_FPG_2"/>
    <property type="match status" value="1"/>
</dbReference>
<keyword evidence="8" id="KW-0862">Zinc</keyword>
<dbReference type="Gene3D" id="1.10.8.50">
    <property type="match status" value="1"/>
</dbReference>
<feature type="domain" description="FPG-type" evidence="15">
    <location>
        <begin position="226"/>
        <end position="260"/>
    </location>
</feature>
<keyword evidence="11" id="KW-0456">Lyase</keyword>
<keyword evidence="5" id="KW-0227">DNA damage</keyword>
<comment type="caution">
    <text evidence="17">The sequence shown here is derived from an EMBL/GenBank/DDBJ whole genome shotgun (WGS) entry which is preliminary data.</text>
</comment>
<evidence type="ECO:0000256" key="12">
    <source>
        <dbReference type="ARBA" id="ARBA00023268"/>
    </source>
</evidence>
<name>A0A0G9MY25_9SPHN</name>
<keyword evidence="18" id="KW-1185">Reference proteome</keyword>
<dbReference type="PATRIC" id="fig|1581420.6.peg.915"/>
<dbReference type="SUPFAM" id="SSF46946">
    <property type="entry name" value="S13-like H2TH domain"/>
    <property type="match status" value="1"/>
</dbReference>
<dbReference type="GO" id="GO:0008270">
    <property type="term" value="F:zinc ion binding"/>
    <property type="evidence" value="ECO:0007669"/>
    <property type="project" value="UniProtKB-KW"/>
</dbReference>
<keyword evidence="9" id="KW-0238">DNA-binding</keyword>
<comment type="similarity">
    <text evidence="3">Belongs to the FPG family.</text>
</comment>
<proteinExistence type="inferred from homology"/>
<evidence type="ECO:0000259" key="16">
    <source>
        <dbReference type="PROSITE" id="PS51068"/>
    </source>
</evidence>
<organism evidence="17 18">
    <name type="scientific">Aurantiacibacter luteus</name>
    <dbReference type="NCBI Taxonomy" id="1581420"/>
    <lineage>
        <taxon>Bacteria</taxon>
        <taxon>Pseudomonadati</taxon>
        <taxon>Pseudomonadota</taxon>
        <taxon>Alphaproteobacteria</taxon>
        <taxon>Sphingomonadales</taxon>
        <taxon>Erythrobacteraceae</taxon>
        <taxon>Aurantiacibacter</taxon>
    </lineage>
</organism>
<accession>A0A0G9MY25</accession>
<dbReference type="RefSeq" id="WP_047003079.1">
    <property type="nucleotide sequence ID" value="NZ_LBHB01000001.1"/>
</dbReference>
<sequence>MPELPEAQTNRQRIEDRCLNRTIEAVELGDDVTYIELPGDNERRRLVGHQFTQTRRHGKLIFAGSKTGPWICVHLGMTGKLLPFDAPDEAPDYTKLLIVFEGDRRLAFRCPRKLGWVRVVDSPEAEIARIGFGPDALTISRDDFVALMGKTSGTIKGALMAQRKLAGIGNLWSDEILFQTGWHPETVAKTIDDDALGTMFDCMREVLVAVCKTGAQYKKLPKDWLIGDRKAGKPCPRCDGTIAKVKVGGRSAYYCDTHQAAK</sequence>
<dbReference type="SUPFAM" id="SSF81624">
    <property type="entry name" value="N-terminal domain of MutM-like DNA repair proteins"/>
    <property type="match status" value="1"/>
</dbReference>
<evidence type="ECO:0000256" key="11">
    <source>
        <dbReference type="ARBA" id="ARBA00023239"/>
    </source>
</evidence>
<evidence type="ECO:0000256" key="9">
    <source>
        <dbReference type="ARBA" id="ARBA00023125"/>
    </source>
</evidence>
<evidence type="ECO:0000256" key="13">
    <source>
        <dbReference type="ARBA" id="ARBA00023295"/>
    </source>
</evidence>
<evidence type="ECO:0000313" key="17">
    <source>
        <dbReference type="EMBL" id="KLE35672.1"/>
    </source>
</evidence>
<dbReference type="PANTHER" id="PTHR22993:SF9">
    <property type="entry name" value="FORMAMIDOPYRIMIDINE-DNA GLYCOSYLASE"/>
    <property type="match status" value="1"/>
</dbReference>
<evidence type="ECO:0000313" key="18">
    <source>
        <dbReference type="Proteomes" id="UP000053464"/>
    </source>
</evidence>
<dbReference type="Pfam" id="PF06831">
    <property type="entry name" value="H2TH"/>
    <property type="match status" value="1"/>
</dbReference>
<dbReference type="EMBL" id="LBHB01000001">
    <property type="protein sequence ID" value="KLE35672.1"/>
    <property type="molecule type" value="Genomic_DNA"/>
</dbReference>
<comment type="catalytic activity">
    <reaction evidence="1">
        <text>Hydrolysis of DNA containing ring-opened 7-methylguanine residues, releasing 2,6-diamino-4-hydroxy-5-(N-methyl)formamidopyrimidine.</text>
        <dbReference type="EC" id="3.2.2.23"/>
    </reaction>
</comment>
<evidence type="ECO:0000256" key="5">
    <source>
        <dbReference type="ARBA" id="ARBA00022763"/>
    </source>
</evidence>
<reference evidence="17 18" key="1">
    <citation type="submission" date="2015-04" db="EMBL/GenBank/DDBJ databases">
        <title>The draft genome sequence of Erythrobacter luteus KA37.</title>
        <authorList>
            <person name="Zhuang L."/>
            <person name="Liu Y."/>
            <person name="Shao Z."/>
        </authorList>
    </citation>
    <scope>NUCLEOTIDE SEQUENCE [LARGE SCALE GENOMIC DNA]</scope>
    <source>
        <strain evidence="17 18">KA37</strain>
    </source>
</reference>
<evidence type="ECO:0000256" key="4">
    <source>
        <dbReference type="ARBA" id="ARBA00022723"/>
    </source>
</evidence>
<feature type="domain" description="Formamidopyrimidine-DNA glycosylase catalytic" evidence="16">
    <location>
        <begin position="2"/>
        <end position="115"/>
    </location>
</feature>
<dbReference type="Gene3D" id="3.20.190.10">
    <property type="entry name" value="MutM-like, N-terminal"/>
    <property type="match status" value="1"/>
</dbReference>
<keyword evidence="10" id="KW-0234">DNA repair</keyword>
<dbReference type="Proteomes" id="UP000053464">
    <property type="component" value="Unassembled WGS sequence"/>
</dbReference>
<comment type="cofactor">
    <cofactor evidence="2">
        <name>Zn(2+)</name>
        <dbReference type="ChEBI" id="CHEBI:29105"/>
    </cofactor>
</comment>
<evidence type="ECO:0000259" key="15">
    <source>
        <dbReference type="PROSITE" id="PS51066"/>
    </source>
</evidence>
<evidence type="ECO:0000256" key="6">
    <source>
        <dbReference type="ARBA" id="ARBA00022771"/>
    </source>
</evidence>
<keyword evidence="6 14" id="KW-0863">Zinc-finger</keyword>
<keyword evidence="12" id="KW-0511">Multifunctional enzyme</keyword>
<dbReference type="InterPro" id="IPR035937">
    <property type="entry name" value="FPG_N"/>
</dbReference>
<dbReference type="SUPFAM" id="SSF57716">
    <property type="entry name" value="Glucocorticoid receptor-like (DNA-binding domain)"/>
    <property type="match status" value="1"/>
</dbReference>
<dbReference type="OrthoDB" id="5657047at2"/>
<keyword evidence="7" id="KW-0378">Hydrolase</keyword>
<keyword evidence="13" id="KW-0326">Glycosidase</keyword>
<dbReference type="InterPro" id="IPR010663">
    <property type="entry name" value="Znf_FPG/IleRS"/>
</dbReference>
<gene>
    <name evidence="17" type="ORF">AAW00_04545</name>
</gene>
<evidence type="ECO:0000256" key="8">
    <source>
        <dbReference type="ARBA" id="ARBA00022833"/>
    </source>
</evidence>
<dbReference type="InterPro" id="IPR000214">
    <property type="entry name" value="Znf_DNA_glyclase/AP_lyase"/>
</dbReference>
<dbReference type="STRING" id="1581420.AAW00_04545"/>
<protein>
    <submittedName>
        <fullName evidence="17">DNA-formamidopyrimidine glycosylase</fullName>
    </submittedName>
</protein>
<dbReference type="GO" id="GO:0003906">
    <property type="term" value="F:DNA-(apurinic or apyrimidinic site) endonuclease activity"/>
    <property type="evidence" value="ECO:0007669"/>
    <property type="project" value="InterPro"/>
</dbReference>
<evidence type="ECO:0000256" key="14">
    <source>
        <dbReference type="PROSITE-ProRule" id="PRU00391"/>
    </source>
</evidence>
<dbReference type="CDD" id="cd08976">
    <property type="entry name" value="BaFpgNei_N_4"/>
    <property type="match status" value="1"/>
</dbReference>
<dbReference type="InterPro" id="IPR012319">
    <property type="entry name" value="FPG_cat"/>
</dbReference>
<dbReference type="GO" id="GO:0006284">
    <property type="term" value="P:base-excision repair"/>
    <property type="evidence" value="ECO:0007669"/>
    <property type="project" value="InterPro"/>
</dbReference>
<dbReference type="PANTHER" id="PTHR22993">
    <property type="entry name" value="FORMAMIDOPYRIMIDINE-DNA GLYCOSYLASE"/>
    <property type="match status" value="1"/>
</dbReference>
<dbReference type="InterPro" id="IPR010979">
    <property type="entry name" value="Ribosomal_uS13-like_H2TH"/>
</dbReference>
<dbReference type="SMART" id="SM00898">
    <property type="entry name" value="Fapy_DNA_glyco"/>
    <property type="match status" value="1"/>
</dbReference>